<comment type="caution">
    <text evidence="2">The sequence shown here is derived from an EMBL/GenBank/DDBJ whole genome shotgun (WGS) entry which is preliminary data.</text>
</comment>
<evidence type="ECO:0000256" key="1">
    <source>
        <dbReference type="SAM" id="SignalP"/>
    </source>
</evidence>
<gene>
    <name evidence="2" type="ORF">XAT740_LOCUS986</name>
</gene>
<dbReference type="AlphaFoldDB" id="A0A813Q4U9"/>
<name>A0A813Q4U9_ADIRI</name>
<evidence type="ECO:0000313" key="2">
    <source>
        <dbReference type="EMBL" id="CAF0761985.1"/>
    </source>
</evidence>
<proteinExistence type="predicted"/>
<evidence type="ECO:0000313" key="3">
    <source>
        <dbReference type="Proteomes" id="UP000663828"/>
    </source>
</evidence>
<dbReference type="Proteomes" id="UP000663828">
    <property type="component" value="Unassembled WGS sequence"/>
</dbReference>
<feature type="signal peptide" evidence="1">
    <location>
        <begin position="1"/>
        <end position="17"/>
    </location>
</feature>
<sequence length="90" mass="9876">MLLLIVLLGALIYPIESLTPVPSSNVIKAELPMTTSTKPHAQKTNEQPIVIEGRFIIAEGNSDHLFRPSDFIKEEAVQCAEGDTKTTKND</sequence>
<dbReference type="EMBL" id="CAJNOR010000028">
    <property type="protein sequence ID" value="CAF0761985.1"/>
    <property type="molecule type" value="Genomic_DNA"/>
</dbReference>
<organism evidence="2 3">
    <name type="scientific">Adineta ricciae</name>
    <name type="common">Rotifer</name>
    <dbReference type="NCBI Taxonomy" id="249248"/>
    <lineage>
        <taxon>Eukaryota</taxon>
        <taxon>Metazoa</taxon>
        <taxon>Spiralia</taxon>
        <taxon>Gnathifera</taxon>
        <taxon>Rotifera</taxon>
        <taxon>Eurotatoria</taxon>
        <taxon>Bdelloidea</taxon>
        <taxon>Adinetida</taxon>
        <taxon>Adinetidae</taxon>
        <taxon>Adineta</taxon>
    </lineage>
</organism>
<protein>
    <submittedName>
        <fullName evidence="2">Uncharacterized protein</fullName>
    </submittedName>
</protein>
<keyword evidence="3" id="KW-1185">Reference proteome</keyword>
<feature type="chain" id="PRO_5032401083" evidence="1">
    <location>
        <begin position="18"/>
        <end position="90"/>
    </location>
</feature>
<reference evidence="2" key="1">
    <citation type="submission" date="2021-02" db="EMBL/GenBank/DDBJ databases">
        <authorList>
            <person name="Nowell W R."/>
        </authorList>
    </citation>
    <scope>NUCLEOTIDE SEQUENCE</scope>
</reference>
<keyword evidence="1" id="KW-0732">Signal</keyword>
<accession>A0A813Q4U9</accession>